<feature type="domain" description="ABC transmembrane type-1" evidence="8">
    <location>
        <begin position="65"/>
        <end position="283"/>
    </location>
</feature>
<feature type="transmembrane region" description="Helical" evidence="7">
    <location>
        <begin position="156"/>
        <end position="184"/>
    </location>
</feature>
<feature type="transmembrane region" description="Helical" evidence="7">
    <location>
        <begin position="7"/>
        <end position="30"/>
    </location>
</feature>
<evidence type="ECO:0000256" key="3">
    <source>
        <dbReference type="ARBA" id="ARBA00022475"/>
    </source>
</evidence>
<name>A0A081P1N4_9BACL</name>
<evidence type="ECO:0000256" key="6">
    <source>
        <dbReference type="ARBA" id="ARBA00023136"/>
    </source>
</evidence>
<organism evidence="9 10">
    <name type="scientific">Paenibacillus tyrfis</name>
    <dbReference type="NCBI Taxonomy" id="1501230"/>
    <lineage>
        <taxon>Bacteria</taxon>
        <taxon>Bacillati</taxon>
        <taxon>Bacillota</taxon>
        <taxon>Bacilli</taxon>
        <taxon>Bacillales</taxon>
        <taxon>Paenibacillaceae</taxon>
        <taxon>Paenibacillus</taxon>
    </lineage>
</organism>
<keyword evidence="6 7" id="KW-0472">Membrane</keyword>
<reference evidence="9 10" key="1">
    <citation type="submission" date="2014-06" db="EMBL/GenBank/DDBJ databases">
        <title>Draft genome sequence of Paenibacillus sp. MSt1.</title>
        <authorList>
            <person name="Aw Y.K."/>
            <person name="Ong K.S."/>
            <person name="Gan H.M."/>
            <person name="Lee S.M."/>
        </authorList>
    </citation>
    <scope>NUCLEOTIDE SEQUENCE [LARGE SCALE GENOMIC DNA]</scope>
    <source>
        <strain evidence="9 10">MSt1</strain>
    </source>
</reference>
<evidence type="ECO:0000256" key="1">
    <source>
        <dbReference type="ARBA" id="ARBA00004651"/>
    </source>
</evidence>
<feature type="transmembrane region" description="Helical" evidence="7">
    <location>
        <begin position="259"/>
        <end position="283"/>
    </location>
</feature>
<protein>
    <submittedName>
        <fullName evidence="9">ABC transporter permease</fullName>
    </submittedName>
</protein>
<sequence>MVGRKPYFIAAVFLLPALLLYTLAFIVPIFQTAYMSFFSWNGIKNVALEYVGLQNYSAMFQKPEFYRSLKNIGVFILASFVLILPVAFALAHIVTSKMKGRRFFKIAFFMPSVLPLTAVGLMWQFLLKGEGGLVNMVLSAIGASSLTHDWLGEPAIAIYVVVVVNAWIYCGLNMIIFASGMVAIPEQLYEAAAMDGAVGFKRLWYITVPMMKETLKIFSILAVTQSLRVFGQIFVMTGGGPNGATDVPTTLLYYESFKYNNFGMGNAIGTFIIVAALLSTVILNKLMNTKTMK</sequence>
<dbReference type="RefSeq" id="WP_036684925.1">
    <property type="nucleotide sequence ID" value="NZ_JNVM01000015.1"/>
</dbReference>
<evidence type="ECO:0000313" key="10">
    <source>
        <dbReference type="Proteomes" id="UP000028123"/>
    </source>
</evidence>
<evidence type="ECO:0000256" key="4">
    <source>
        <dbReference type="ARBA" id="ARBA00022692"/>
    </source>
</evidence>
<proteinExistence type="inferred from homology"/>
<dbReference type="AlphaFoldDB" id="A0A081P1N4"/>
<evidence type="ECO:0000256" key="2">
    <source>
        <dbReference type="ARBA" id="ARBA00022448"/>
    </source>
</evidence>
<keyword evidence="4 7" id="KW-0812">Transmembrane</keyword>
<dbReference type="GO" id="GO:0005886">
    <property type="term" value="C:plasma membrane"/>
    <property type="evidence" value="ECO:0007669"/>
    <property type="project" value="UniProtKB-SubCell"/>
</dbReference>
<dbReference type="eggNOG" id="COG1175">
    <property type="taxonomic scope" value="Bacteria"/>
</dbReference>
<keyword evidence="5 7" id="KW-1133">Transmembrane helix</keyword>
<accession>A0A081P1N4</accession>
<keyword evidence="2 7" id="KW-0813">Transport</keyword>
<keyword evidence="3" id="KW-1003">Cell membrane</keyword>
<dbReference type="InterPro" id="IPR035906">
    <property type="entry name" value="MetI-like_sf"/>
</dbReference>
<evidence type="ECO:0000259" key="8">
    <source>
        <dbReference type="PROSITE" id="PS50928"/>
    </source>
</evidence>
<dbReference type="PANTHER" id="PTHR30193">
    <property type="entry name" value="ABC TRANSPORTER PERMEASE PROTEIN"/>
    <property type="match status" value="1"/>
</dbReference>
<comment type="caution">
    <text evidence="9">The sequence shown here is derived from an EMBL/GenBank/DDBJ whole genome shotgun (WGS) entry which is preliminary data.</text>
</comment>
<gene>
    <name evidence="9" type="ORF">ET33_07635</name>
</gene>
<dbReference type="PANTHER" id="PTHR30193:SF37">
    <property type="entry name" value="INNER MEMBRANE ABC TRANSPORTER PERMEASE PROTEIN YCJO"/>
    <property type="match status" value="1"/>
</dbReference>
<comment type="similarity">
    <text evidence="7">Belongs to the binding-protein-dependent transport system permease family.</text>
</comment>
<evidence type="ECO:0000313" key="9">
    <source>
        <dbReference type="EMBL" id="KEQ24607.1"/>
    </source>
</evidence>
<dbReference type="Proteomes" id="UP000028123">
    <property type="component" value="Unassembled WGS sequence"/>
</dbReference>
<feature type="transmembrane region" description="Helical" evidence="7">
    <location>
        <begin position="217"/>
        <end position="239"/>
    </location>
</feature>
<comment type="subcellular location">
    <subcellularLocation>
        <location evidence="1 7">Cell membrane</location>
        <topology evidence="1 7">Multi-pass membrane protein</topology>
    </subcellularLocation>
</comment>
<dbReference type="Gene3D" id="1.10.3720.10">
    <property type="entry name" value="MetI-like"/>
    <property type="match status" value="1"/>
</dbReference>
<dbReference type="EMBL" id="JNVM01000015">
    <property type="protein sequence ID" value="KEQ24607.1"/>
    <property type="molecule type" value="Genomic_DNA"/>
</dbReference>
<dbReference type="OrthoDB" id="152280at2"/>
<dbReference type="InterPro" id="IPR000515">
    <property type="entry name" value="MetI-like"/>
</dbReference>
<feature type="transmembrane region" description="Helical" evidence="7">
    <location>
        <begin position="72"/>
        <end position="94"/>
    </location>
</feature>
<dbReference type="SUPFAM" id="SSF161098">
    <property type="entry name" value="MetI-like"/>
    <property type="match status" value="1"/>
</dbReference>
<keyword evidence="10" id="KW-1185">Reference proteome</keyword>
<evidence type="ECO:0000256" key="5">
    <source>
        <dbReference type="ARBA" id="ARBA00022989"/>
    </source>
</evidence>
<dbReference type="GO" id="GO:0055085">
    <property type="term" value="P:transmembrane transport"/>
    <property type="evidence" value="ECO:0007669"/>
    <property type="project" value="InterPro"/>
</dbReference>
<feature type="transmembrane region" description="Helical" evidence="7">
    <location>
        <begin position="106"/>
        <end position="126"/>
    </location>
</feature>
<dbReference type="Pfam" id="PF00528">
    <property type="entry name" value="BPD_transp_1"/>
    <property type="match status" value="1"/>
</dbReference>
<dbReference type="CDD" id="cd06261">
    <property type="entry name" value="TM_PBP2"/>
    <property type="match status" value="1"/>
</dbReference>
<dbReference type="PROSITE" id="PS50928">
    <property type="entry name" value="ABC_TM1"/>
    <property type="match status" value="1"/>
</dbReference>
<dbReference type="InterPro" id="IPR051393">
    <property type="entry name" value="ABC_transporter_permease"/>
</dbReference>
<evidence type="ECO:0000256" key="7">
    <source>
        <dbReference type="RuleBase" id="RU363032"/>
    </source>
</evidence>